<dbReference type="Proteomes" id="UP001596106">
    <property type="component" value="Unassembled WGS sequence"/>
</dbReference>
<reference evidence="2" key="1">
    <citation type="journal article" date="2019" name="Int. J. Syst. Evol. Microbiol.">
        <title>The Global Catalogue of Microorganisms (GCM) 10K type strain sequencing project: providing services to taxonomists for standard genome sequencing and annotation.</title>
        <authorList>
            <consortium name="The Broad Institute Genomics Platform"/>
            <consortium name="The Broad Institute Genome Sequencing Center for Infectious Disease"/>
            <person name="Wu L."/>
            <person name="Ma J."/>
        </authorList>
    </citation>
    <scope>NUCLEOTIDE SEQUENCE [LARGE SCALE GENOMIC DNA]</scope>
    <source>
        <strain evidence="2">CCUG 55250</strain>
    </source>
</reference>
<accession>A0ABW0I7V0</accession>
<proteinExistence type="predicted"/>
<evidence type="ECO:0000313" key="2">
    <source>
        <dbReference type="Proteomes" id="UP001596106"/>
    </source>
</evidence>
<name>A0ABW0I7V0_9BACT</name>
<dbReference type="RefSeq" id="WP_379843496.1">
    <property type="nucleotide sequence ID" value="NZ_JBHSMA010000002.1"/>
</dbReference>
<evidence type="ECO:0000313" key="1">
    <source>
        <dbReference type="EMBL" id="MFC5409484.1"/>
    </source>
</evidence>
<dbReference type="EMBL" id="JBHSMA010000002">
    <property type="protein sequence ID" value="MFC5409484.1"/>
    <property type="molecule type" value="Genomic_DNA"/>
</dbReference>
<gene>
    <name evidence="1" type="ORF">ACFPMF_09210</name>
</gene>
<protein>
    <submittedName>
        <fullName evidence="1">Uncharacterized protein</fullName>
    </submittedName>
</protein>
<keyword evidence="2" id="KW-1185">Reference proteome</keyword>
<comment type="caution">
    <text evidence="1">The sequence shown here is derived from an EMBL/GenBank/DDBJ whole genome shotgun (WGS) entry which is preliminary data.</text>
</comment>
<sequence>MKAIVSFWYKTLNYNTLTTCLPQFKKLVSGLWPGSDRQRTGEVFFLASYPDGFQGKRLEKKSLPAGTKQVEKETFRSVNQGRSKPVHQPKNHVEAVSFLKRRV</sequence>
<organism evidence="1 2">
    <name type="scientific">Larkinella bovis</name>
    <dbReference type="NCBI Taxonomy" id="683041"/>
    <lineage>
        <taxon>Bacteria</taxon>
        <taxon>Pseudomonadati</taxon>
        <taxon>Bacteroidota</taxon>
        <taxon>Cytophagia</taxon>
        <taxon>Cytophagales</taxon>
        <taxon>Spirosomataceae</taxon>
        <taxon>Larkinella</taxon>
    </lineage>
</organism>